<evidence type="ECO:0000313" key="1">
    <source>
        <dbReference type="EMBL" id="CAI9954290.1"/>
    </source>
</evidence>
<organism evidence="1">
    <name type="scientific">Hexamita inflata</name>
    <dbReference type="NCBI Taxonomy" id="28002"/>
    <lineage>
        <taxon>Eukaryota</taxon>
        <taxon>Metamonada</taxon>
        <taxon>Diplomonadida</taxon>
        <taxon>Hexamitidae</taxon>
        <taxon>Hexamitinae</taxon>
        <taxon>Hexamita</taxon>
    </lineage>
</organism>
<dbReference type="AlphaFoldDB" id="A0AA86QM76"/>
<dbReference type="EMBL" id="CATOUU010000846">
    <property type="protein sequence ID" value="CAI9954290.1"/>
    <property type="molecule type" value="Genomic_DNA"/>
</dbReference>
<comment type="caution">
    <text evidence="1">The sequence shown here is derived from an EMBL/GenBank/DDBJ whole genome shotgun (WGS) entry which is preliminary data.</text>
</comment>
<evidence type="ECO:0000313" key="4">
    <source>
        <dbReference type="Proteomes" id="UP001642409"/>
    </source>
</evidence>
<dbReference type="EMBL" id="CAXDID020000475">
    <property type="protein sequence ID" value="CAL6095412.1"/>
    <property type="molecule type" value="Genomic_DNA"/>
</dbReference>
<proteinExistence type="predicted"/>
<evidence type="ECO:0000313" key="3">
    <source>
        <dbReference type="EMBL" id="CAL6095412.1"/>
    </source>
</evidence>
<reference evidence="2 4" key="2">
    <citation type="submission" date="2024-07" db="EMBL/GenBank/DDBJ databases">
        <authorList>
            <person name="Akdeniz Z."/>
        </authorList>
    </citation>
    <scope>NUCLEOTIDE SEQUENCE [LARGE SCALE GENOMIC DNA]</scope>
</reference>
<accession>A0AA86QM76</accession>
<evidence type="ECO:0000313" key="2">
    <source>
        <dbReference type="EMBL" id="CAL6046605.1"/>
    </source>
</evidence>
<sequence length="119" mass="14125">MYNRGDYTKEQLLFEFKIQPGTYRQWTKIVDDGKNFLNCKPCGRPTVMTQQVENFISRSLVQVSKQTLKDLRQKIKDKLGVEIGKETIRMYLHKQGVSSQICIIDKYFDDKYGNFVFKW</sequence>
<dbReference type="EMBL" id="CAXDID020000168">
    <property type="protein sequence ID" value="CAL6046605.1"/>
    <property type="molecule type" value="Genomic_DNA"/>
</dbReference>
<protein>
    <submittedName>
        <fullName evidence="2">Hypothetical_protein</fullName>
    </submittedName>
</protein>
<gene>
    <name evidence="2" type="ORF">HINF_LOCUS41808</name>
    <name evidence="1" type="ORF">HINF_LOCUS41935</name>
    <name evidence="3" type="ORF">HINF_LOCUS67937</name>
</gene>
<keyword evidence="4" id="KW-1185">Reference proteome</keyword>
<name>A0AA86QM76_9EUKA</name>
<dbReference type="Proteomes" id="UP001642409">
    <property type="component" value="Unassembled WGS sequence"/>
</dbReference>
<reference evidence="1" key="1">
    <citation type="submission" date="2023-06" db="EMBL/GenBank/DDBJ databases">
        <authorList>
            <person name="Kurt Z."/>
        </authorList>
    </citation>
    <scope>NUCLEOTIDE SEQUENCE</scope>
</reference>